<dbReference type="Proteomes" id="UP000324222">
    <property type="component" value="Unassembled WGS sequence"/>
</dbReference>
<evidence type="ECO:0000313" key="1">
    <source>
        <dbReference type="EMBL" id="MPC43708.1"/>
    </source>
</evidence>
<sequence length="142" mass="15776">MPTFRIFGVLQRFAICYFLTAVIEVYSMNPQESPEYVWYWKIRDIVRSSPQWVFTLVLLIIHATLTFGLPVPGCPMGYLGPGGLHEWGMNRGCTGGAAGYIDRVVVGRSHVYSHPTCVTIYASNTPYDPEGLLGALTSVLMV</sequence>
<dbReference type="EMBL" id="VSRR010005953">
    <property type="protein sequence ID" value="MPC43708.1"/>
    <property type="molecule type" value="Genomic_DNA"/>
</dbReference>
<gene>
    <name evidence="1" type="primary">HGSNAT</name>
    <name evidence="1" type="ORF">E2C01_037360</name>
</gene>
<keyword evidence="1" id="KW-0808">Transferase</keyword>
<name>A0A5B7FFE8_PORTR</name>
<evidence type="ECO:0000313" key="2">
    <source>
        <dbReference type="Proteomes" id="UP000324222"/>
    </source>
</evidence>
<dbReference type="GO" id="GO:0016740">
    <property type="term" value="F:transferase activity"/>
    <property type="evidence" value="ECO:0007669"/>
    <property type="project" value="UniProtKB-KW"/>
</dbReference>
<keyword evidence="2" id="KW-1185">Reference proteome</keyword>
<dbReference type="PANTHER" id="PTHR31061">
    <property type="entry name" value="LD22376P"/>
    <property type="match status" value="1"/>
</dbReference>
<dbReference type="AlphaFoldDB" id="A0A5B7FFE8"/>
<dbReference type="PANTHER" id="PTHR31061:SF24">
    <property type="entry name" value="LD22376P"/>
    <property type="match status" value="1"/>
</dbReference>
<proteinExistence type="predicted"/>
<accession>A0A5B7FFE8</accession>
<comment type="caution">
    <text evidence="1">The sequence shown here is derived from an EMBL/GenBank/DDBJ whole genome shotgun (WGS) entry which is preliminary data.</text>
</comment>
<protein>
    <submittedName>
        <fullName evidence="1">Heparan-alpha-glucosaminide N-acetyltransferase</fullName>
    </submittedName>
</protein>
<dbReference type="OrthoDB" id="2149840at2759"/>
<organism evidence="1 2">
    <name type="scientific">Portunus trituberculatus</name>
    <name type="common">Swimming crab</name>
    <name type="synonym">Neptunus trituberculatus</name>
    <dbReference type="NCBI Taxonomy" id="210409"/>
    <lineage>
        <taxon>Eukaryota</taxon>
        <taxon>Metazoa</taxon>
        <taxon>Ecdysozoa</taxon>
        <taxon>Arthropoda</taxon>
        <taxon>Crustacea</taxon>
        <taxon>Multicrustacea</taxon>
        <taxon>Malacostraca</taxon>
        <taxon>Eumalacostraca</taxon>
        <taxon>Eucarida</taxon>
        <taxon>Decapoda</taxon>
        <taxon>Pleocyemata</taxon>
        <taxon>Brachyura</taxon>
        <taxon>Eubrachyura</taxon>
        <taxon>Portunoidea</taxon>
        <taxon>Portunidae</taxon>
        <taxon>Portuninae</taxon>
        <taxon>Portunus</taxon>
    </lineage>
</organism>
<reference evidence="1 2" key="1">
    <citation type="submission" date="2019-05" db="EMBL/GenBank/DDBJ databases">
        <title>Another draft genome of Portunus trituberculatus and its Hox gene families provides insights of decapod evolution.</title>
        <authorList>
            <person name="Jeong J.-H."/>
            <person name="Song I."/>
            <person name="Kim S."/>
            <person name="Choi T."/>
            <person name="Kim D."/>
            <person name="Ryu S."/>
            <person name="Kim W."/>
        </authorList>
    </citation>
    <scope>NUCLEOTIDE SEQUENCE [LARGE SCALE GENOMIC DNA]</scope>
    <source>
        <tissue evidence="1">Muscle</tissue>
    </source>
</reference>